<feature type="domain" description="Large ribosomal subunit protein eL19" evidence="4">
    <location>
        <begin position="3"/>
        <end position="78"/>
    </location>
</feature>
<comment type="similarity">
    <text evidence="1">Belongs to the eukaryotic ribosomal protein eL19 family.</text>
</comment>
<dbReference type="InterPro" id="IPR015972">
    <property type="entry name" value="Ribosomal_eL19_dom1"/>
</dbReference>
<dbReference type="InterPro" id="IPR039547">
    <property type="entry name" value="Ribosomal_eL19"/>
</dbReference>
<dbReference type="AlphaFoldDB" id="A0AAN7KAA0"/>
<evidence type="ECO:0000256" key="2">
    <source>
        <dbReference type="ARBA" id="ARBA00022980"/>
    </source>
</evidence>
<accession>A0AAN7KAA0</accession>
<dbReference type="Gene3D" id="1.10.1650.10">
    <property type="match status" value="1"/>
</dbReference>
<dbReference type="Proteomes" id="UP001346149">
    <property type="component" value="Unassembled WGS sequence"/>
</dbReference>
<sequence length="86" mass="10063">MVSLKLQKRLGEHPYRRGKVWLDQVTEISIANSQHRFGNIRKLIKDGFIIRKSTKIHSRSRPHVGRHSGYAEFLHNYAKSILGLRE</sequence>
<evidence type="ECO:0000256" key="1">
    <source>
        <dbReference type="ARBA" id="ARBA00011082"/>
    </source>
</evidence>
<dbReference type="Pfam" id="PF01280">
    <property type="entry name" value="Ribosomal_L19e"/>
    <property type="match status" value="1"/>
</dbReference>
<keyword evidence="3" id="KW-0687">Ribonucleoprotein</keyword>
<dbReference type="InterPro" id="IPR000196">
    <property type="entry name" value="Ribosomal_eL19_dom"/>
</dbReference>
<evidence type="ECO:0000313" key="6">
    <source>
        <dbReference type="Proteomes" id="UP001346149"/>
    </source>
</evidence>
<gene>
    <name evidence="5" type="ORF">SAY86_008889</name>
</gene>
<organism evidence="5 6">
    <name type="scientific">Trapa natans</name>
    <name type="common">Water chestnut</name>
    <dbReference type="NCBI Taxonomy" id="22666"/>
    <lineage>
        <taxon>Eukaryota</taxon>
        <taxon>Viridiplantae</taxon>
        <taxon>Streptophyta</taxon>
        <taxon>Embryophyta</taxon>
        <taxon>Tracheophyta</taxon>
        <taxon>Spermatophyta</taxon>
        <taxon>Magnoliopsida</taxon>
        <taxon>eudicotyledons</taxon>
        <taxon>Gunneridae</taxon>
        <taxon>Pentapetalae</taxon>
        <taxon>rosids</taxon>
        <taxon>malvids</taxon>
        <taxon>Myrtales</taxon>
        <taxon>Lythraceae</taxon>
        <taxon>Trapa</taxon>
    </lineage>
</organism>
<evidence type="ECO:0000313" key="5">
    <source>
        <dbReference type="EMBL" id="KAK4763121.1"/>
    </source>
</evidence>
<keyword evidence="6" id="KW-1185">Reference proteome</keyword>
<dbReference type="GO" id="GO:0022625">
    <property type="term" value="C:cytosolic large ribosomal subunit"/>
    <property type="evidence" value="ECO:0007669"/>
    <property type="project" value="InterPro"/>
</dbReference>
<protein>
    <recommendedName>
        <fullName evidence="4">Large ribosomal subunit protein eL19 domain-containing protein</fullName>
    </recommendedName>
</protein>
<dbReference type="GO" id="GO:0006412">
    <property type="term" value="P:translation"/>
    <property type="evidence" value="ECO:0007669"/>
    <property type="project" value="InterPro"/>
</dbReference>
<dbReference type="EMBL" id="JAXQNO010000024">
    <property type="protein sequence ID" value="KAK4763121.1"/>
    <property type="molecule type" value="Genomic_DNA"/>
</dbReference>
<dbReference type="InterPro" id="IPR035970">
    <property type="entry name" value="60S_ribosomal_eL19_sf"/>
</dbReference>
<dbReference type="SUPFAM" id="SSF48140">
    <property type="entry name" value="Ribosomal protein L19 (L19e)"/>
    <property type="match status" value="1"/>
</dbReference>
<evidence type="ECO:0000256" key="3">
    <source>
        <dbReference type="ARBA" id="ARBA00023274"/>
    </source>
</evidence>
<dbReference type="GO" id="GO:0003723">
    <property type="term" value="F:RNA binding"/>
    <property type="evidence" value="ECO:0007669"/>
    <property type="project" value="InterPro"/>
</dbReference>
<proteinExistence type="inferred from homology"/>
<dbReference type="SMART" id="SM01416">
    <property type="entry name" value="Ribosomal_L19e"/>
    <property type="match status" value="1"/>
</dbReference>
<dbReference type="GO" id="GO:0003735">
    <property type="term" value="F:structural constituent of ribosome"/>
    <property type="evidence" value="ECO:0007669"/>
    <property type="project" value="InterPro"/>
</dbReference>
<name>A0AAN7KAA0_TRANT</name>
<evidence type="ECO:0000259" key="4">
    <source>
        <dbReference type="SMART" id="SM01416"/>
    </source>
</evidence>
<dbReference type="InterPro" id="IPR057259">
    <property type="entry name" value="Ribosomal_L19e"/>
</dbReference>
<dbReference type="PANTHER" id="PTHR10722">
    <property type="entry name" value="60S RIBOSOMAL PROTEIN L19"/>
    <property type="match status" value="1"/>
</dbReference>
<keyword evidence="2" id="KW-0689">Ribosomal protein</keyword>
<reference evidence="5 6" key="1">
    <citation type="journal article" date="2023" name="Hortic Res">
        <title>Pangenome of water caltrop reveals structural variations and asymmetric subgenome divergence after allopolyploidization.</title>
        <authorList>
            <person name="Zhang X."/>
            <person name="Chen Y."/>
            <person name="Wang L."/>
            <person name="Yuan Y."/>
            <person name="Fang M."/>
            <person name="Shi L."/>
            <person name="Lu R."/>
            <person name="Comes H.P."/>
            <person name="Ma Y."/>
            <person name="Chen Y."/>
            <person name="Huang G."/>
            <person name="Zhou Y."/>
            <person name="Zheng Z."/>
            <person name="Qiu Y."/>
        </authorList>
    </citation>
    <scope>NUCLEOTIDE SEQUENCE [LARGE SCALE GENOMIC DNA]</scope>
    <source>
        <strain evidence="5">F231</strain>
    </source>
</reference>
<comment type="caution">
    <text evidence="5">The sequence shown here is derived from an EMBL/GenBank/DDBJ whole genome shotgun (WGS) entry which is preliminary data.</text>
</comment>